<gene>
    <name evidence="1" type="ORF">CBU02nite_39060</name>
</gene>
<dbReference type="Proteomes" id="UP000321089">
    <property type="component" value="Unassembled WGS sequence"/>
</dbReference>
<evidence type="ECO:0000313" key="2">
    <source>
        <dbReference type="Proteomes" id="UP000321089"/>
    </source>
</evidence>
<comment type="caution">
    <text evidence="1">The sequence shown here is derived from an EMBL/GenBank/DDBJ whole genome shotgun (WGS) entry which is preliminary data.</text>
</comment>
<dbReference type="RefSeq" id="WP_146869366.1">
    <property type="nucleotide sequence ID" value="NZ_BKBC01000110.1"/>
</dbReference>
<accession>A0A512TSY9</accession>
<reference evidence="1 2" key="1">
    <citation type="submission" date="2019-07" db="EMBL/GenBank/DDBJ databases">
        <title>Whole genome shotgun sequence of Clostridium butyricum NBRC 3858.</title>
        <authorList>
            <person name="Hosoyama A."/>
            <person name="Uohara A."/>
            <person name="Ohji S."/>
            <person name="Ichikawa N."/>
        </authorList>
    </citation>
    <scope>NUCLEOTIDE SEQUENCE [LARGE SCALE GENOMIC DNA]</scope>
    <source>
        <strain evidence="1 2">NBRC 3858</strain>
    </source>
</reference>
<organism evidence="1 2">
    <name type="scientific">Clostridium butyricum</name>
    <dbReference type="NCBI Taxonomy" id="1492"/>
    <lineage>
        <taxon>Bacteria</taxon>
        <taxon>Bacillati</taxon>
        <taxon>Bacillota</taxon>
        <taxon>Clostridia</taxon>
        <taxon>Eubacteriales</taxon>
        <taxon>Clostridiaceae</taxon>
        <taxon>Clostridium</taxon>
    </lineage>
</organism>
<proteinExistence type="predicted"/>
<protein>
    <submittedName>
        <fullName evidence="1">Uncharacterized protein</fullName>
    </submittedName>
</protein>
<dbReference type="AlphaFoldDB" id="A0A512TSY9"/>
<sequence>MYLSKPAEGFCIPVLYIRKENLDISELKDIASKEVEKTIFSRGETLNDDDCSKKSNKDEKISERLIFDDDDINIEEVKETIVKRKVEEVDVKNVGFLIFDGDIKDEGEDSDYILKDKNKKKQIG</sequence>
<dbReference type="EMBL" id="BKBC01000110">
    <property type="protein sequence ID" value="GEQ23400.1"/>
    <property type="molecule type" value="Genomic_DNA"/>
</dbReference>
<evidence type="ECO:0000313" key="1">
    <source>
        <dbReference type="EMBL" id="GEQ23400.1"/>
    </source>
</evidence>
<name>A0A512TSY9_CLOBU</name>